<dbReference type="CDD" id="cd00060">
    <property type="entry name" value="FHA"/>
    <property type="match status" value="1"/>
</dbReference>
<evidence type="ECO:0000313" key="3">
    <source>
        <dbReference type="EMBL" id="OAN37067.1"/>
    </source>
</evidence>
<keyword evidence="1" id="KW-0472">Membrane</keyword>
<protein>
    <submittedName>
        <fullName evidence="3">FHA domain-containing protein</fullName>
    </submittedName>
</protein>
<dbReference type="STRING" id="1707952.A6A03_05320"/>
<proteinExistence type="predicted"/>
<gene>
    <name evidence="3" type="ORF">A6A03_05320</name>
</gene>
<dbReference type="SMART" id="SM00240">
    <property type="entry name" value="FHA"/>
    <property type="match status" value="1"/>
</dbReference>
<evidence type="ECO:0000259" key="2">
    <source>
        <dbReference type="PROSITE" id="PS50006"/>
    </source>
</evidence>
<dbReference type="SUPFAM" id="SSF49879">
    <property type="entry name" value="SMAD/FHA domain"/>
    <property type="match status" value="1"/>
</dbReference>
<dbReference type="OrthoDB" id="9816434at2"/>
<reference evidence="3 4" key="1">
    <citation type="submission" date="2016-04" db="EMBL/GenBank/DDBJ databases">
        <title>Chloroflexus islandicus sp. nov., a thermophilic filamentous anoxygenic phototrophic bacterium from geyser Strokkur (Iceland).</title>
        <authorList>
            <person name="Gaisin V.A."/>
            <person name="Kalashnikov A.M."/>
            <person name="Sukhacheva M.V."/>
            <person name="Grouzdev D.S."/>
            <person name="Ivanov T.M."/>
            <person name="Kuznetsov B."/>
            <person name="Gorlenko V.M."/>
        </authorList>
    </citation>
    <scope>NUCLEOTIDE SEQUENCE [LARGE SCALE GENOMIC DNA]</scope>
    <source>
        <strain evidence="4">isl-2</strain>
    </source>
</reference>
<feature type="transmembrane region" description="Helical" evidence="1">
    <location>
        <begin position="6"/>
        <end position="29"/>
    </location>
</feature>
<dbReference type="Proteomes" id="UP000078287">
    <property type="component" value="Unassembled WGS sequence"/>
</dbReference>
<dbReference type="InterPro" id="IPR000253">
    <property type="entry name" value="FHA_dom"/>
</dbReference>
<dbReference type="InterPro" id="IPR008984">
    <property type="entry name" value="SMAD_FHA_dom_sf"/>
</dbReference>
<dbReference type="PROSITE" id="PS50006">
    <property type="entry name" value="FHA_DOMAIN"/>
    <property type="match status" value="1"/>
</dbReference>
<sequence length="154" mass="17008">MFFDIASISIGIILLLLRVAVVFLLYFFLWQVVQVIRRDLSRPAVATTVASPYGQLVVTISGQSGVAVGKTFPLNPDTLIGRSPHCDIVLNDTFLSSEHARLKRRGNVWILEDLNSTNGTFLNGFEVTEPTEVHPGDAIRVGRVELRFEPSAGR</sequence>
<comment type="caution">
    <text evidence="3">The sequence shown here is derived from an EMBL/GenBank/DDBJ whole genome shotgun (WGS) entry which is preliminary data.</text>
</comment>
<keyword evidence="1" id="KW-0812">Transmembrane</keyword>
<evidence type="ECO:0000256" key="1">
    <source>
        <dbReference type="SAM" id="Phobius"/>
    </source>
</evidence>
<name>A0A178LUW4_9CHLR</name>
<dbReference type="PANTHER" id="PTHR23308">
    <property type="entry name" value="NUCLEAR INHIBITOR OF PROTEIN PHOSPHATASE-1"/>
    <property type="match status" value="1"/>
</dbReference>
<organism evidence="3 4">
    <name type="scientific">Chloroflexus islandicus</name>
    <dbReference type="NCBI Taxonomy" id="1707952"/>
    <lineage>
        <taxon>Bacteria</taxon>
        <taxon>Bacillati</taxon>
        <taxon>Chloroflexota</taxon>
        <taxon>Chloroflexia</taxon>
        <taxon>Chloroflexales</taxon>
        <taxon>Chloroflexineae</taxon>
        <taxon>Chloroflexaceae</taxon>
        <taxon>Chloroflexus</taxon>
    </lineage>
</organism>
<keyword evidence="4" id="KW-1185">Reference proteome</keyword>
<feature type="domain" description="FHA" evidence="2">
    <location>
        <begin position="78"/>
        <end position="127"/>
    </location>
</feature>
<dbReference type="Pfam" id="PF00498">
    <property type="entry name" value="FHA"/>
    <property type="match status" value="1"/>
</dbReference>
<keyword evidence="1" id="KW-1133">Transmembrane helix</keyword>
<dbReference type="AlphaFoldDB" id="A0A178LUW4"/>
<dbReference type="EMBL" id="LWQS01000114">
    <property type="protein sequence ID" value="OAN37067.1"/>
    <property type="molecule type" value="Genomic_DNA"/>
</dbReference>
<evidence type="ECO:0000313" key="4">
    <source>
        <dbReference type="Proteomes" id="UP000078287"/>
    </source>
</evidence>
<accession>A0A178LUW4</accession>
<dbReference type="InterPro" id="IPR050923">
    <property type="entry name" value="Cell_Proc_Reg/RNA_Proc"/>
</dbReference>
<dbReference type="RefSeq" id="WP_066791371.1">
    <property type="nucleotide sequence ID" value="NZ_LWQS01000114.1"/>
</dbReference>
<dbReference type="Gene3D" id="2.60.200.20">
    <property type="match status" value="1"/>
</dbReference>